<dbReference type="KEGG" id="ksn:43587247"/>
<protein>
    <recommendedName>
        <fullName evidence="4">Protein kinase domain-containing protein</fullName>
    </recommendedName>
</protein>
<feature type="region of interest" description="Disordered" evidence="3">
    <location>
        <begin position="730"/>
        <end position="839"/>
    </location>
</feature>
<gene>
    <name evidence="5" type="ORF">CI109_105108</name>
</gene>
<reference evidence="5" key="2">
    <citation type="submission" date="2024-01" db="EMBL/GenBank/DDBJ databases">
        <title>Comparative genomics of Cryptococcus and Kwoniella reveals pathogenesis evolution and contrasting modes of karyotype evolution via chromosome fusion or intercentromeric recombination.</title>
        <authorList>
            <person name="Coelho M.A."/>
            <person name="David-Palma M."/>
            <person name="Shea T."/>
            <person name="Bowers K."/>
            <person name="McGinley-Smith S."/>
            <person name="Mohammad A.W."/>
            <person name="Gnirke A."/>
            <person name="Yurkov A.M."/>
            <person name="Nowrousian M."/>
            <person name="Sun S."/>
            <person name="Cuomo C.A."/>
            <person name="Heitman J."/>
        </authorList>
    </citation>
    <scope>NUCLEOTIDE SEQUENCE</scope>
    <source>
        <strain evidence="5">CBS 12478</strain>
    </source>
</reference>
<evidence type="ECO:0000259" key="4">
    <source>
        <dbReference type="PROSITE" id="PS50011"/>
    </source>
</evidence>
<dbReference type="EMBL" id="CP144059">
    <property type="protein sequence ID" value="WWD20632.1"/>
    <property type="molecule type" value="Genomic_DNA"/>
</dbReference>
<dbReference type="InterPro" id="IPR001245">
    <property type="entry name" value="Ser-Thr/Tyr_kinase_cat_dom"/>
</dbReference>
<dbReference type="SMART" id="SM00220">
    <property type="entry name" value="S_TKc"/>
    <property type="match status" value="1"/>
</dbReference>
<evidence type="ECO:0000256" key="1">
    <source>
        <dbReference type="ARBA" id="ARBA00022741"/>
    </source>
</evidence>
<name>A0AAJ8LMQ1_9TREE</name>
<dbReference type="GO" id="GO:0005524">
    <property type="term" value="F:ATP binding"/>
    <property type="evidence" value="ECO:0007669"/>
    <property type="project" value="UniProtKB-KW"/>
</dbReference>
<dbReference type="GO" id="GO:0005737">
    <property type="term" value="C:cytoplasm"/>
    <property type="evidence" value="ECO:0007669"/>
    <property type="project" value="TreeGrafter"/>
</dbReference>
<dbReference type="PANTHER" id="PTHR48012">
    <property type="entry name" value="STERILE20-LIKE KINASE, ISOFORM B-RELATED"/>
    <property type="match status" value="1"/>
</dbReference>
<feature type="region of interest" description="Disordered" evidence="3">
    <location>
        <begin position="548"/>
        <end position="638"/>
    </location>
</feature>
<dbReference type="InterPro" id="IPR050629">
    <property type="entry name" value="STE20/SPS1-PAK"/>
</dbReference>
<feature type="region of interest" description="Disordered" evidence="3">
    <location>
        <begin position="56"/>
        <end position="98"/>
    </location>
</feature>
<dbReference type="PANTHER" id="PTHR48012:SF16">
    <property type="entry name" value="NON-SPECIFIC SERINE_THREONINE PROTEIN KINASE"/>
    <property type="match status" value="1"/>
</dbReference>
<feature type="compositionally biased region" description="Basic and acidic residues" evidence="3">
    <location>
        <begin position="735"/>
        <end position="749"/>
    </location>
</feature>
<accession>A0AAJ8LMQ1</accession>
<dbReference type="Gene3D" id="1.10.510.10">
    <property type="entry name" value="Transferase(Phosphotransferase) domain 1"/>
    <property type="match status" value="2"/>
</dbReference>
<feature type="region of interest" description="Disordered" evidence="3">
    <location>
        <begin position="297"/>
        <end position="324"/>
    </location>
</feature>
<dbReference type="GO" id="GO:0004674">
    <property type="term" value="F:protein serine/threonine kinase activity"/>
    <property type="evidence" value="ECO:0007669"/>
    <property type="project" value="TreeGrafter"/>
</dbReference>
<feature type="compositionally biased region" description="Polar residues" evidence="3">
    <location>
        <begin position="759"/>
        <end position="789"/>
    </location>
</feature>
<dbReference type="GeneID" id="43587247"/>
<dbReference type="Pfam" id="PF07714">
    <property type="entry name" value="PK_Tyr_Ser-Thr"/>
    <property type="match status" value="1"/>
</dbReference>
<keyword evidence="6" id="KW-1185">Reference proteome</keyword>
<keyword evidence="1" id="KW-0547">Nucleotide-binding</keyword>
<evidence type="ECO:0000256" key="2">
    <source>
        <dbReference type="ARBA" id="ARBA00022840"/>
    </source>
</evidence>
<dbReference type="InterPro" id="IPR008271">
    <property type="entry name" value="Ser/Thr_kinase_AS"/>
</dbReference>
<dbReference type="RefSeq" id="XP_031862450.2">
    <property type="nucleotide sequence ID" value="XM_032003128.2"/>
</dbReference>
<sequence length="866" mass="93528">MTVNHRLHPSQPGMTDDDYWSAFTSDSTDYELGPAIGFGASSTVYSAIFTVPPSPWPIRRDSESSSSTSTRKPNLTISVPPSRVTPTPPRNTIPFPVANGDQVLVDEPEAEREERVCSVKVSSSHPDIEQLFREIRLLALCKHPNVLRILASFTLPPDHQRIALVTPLISGGSLSGILDWRSRLASDPTSHRHRHHHHFPFGIGHRKHDQDDEYGSGGGGGLDEEEIKSVVRQVLEGLKYLHERGFLHRDLKAGNLLIADDGTILLADFGVGGDMNEAPSPEQPRKVRLAADEVRFEQPTNPSGSLGPGRATNGPGSSAVGPDWLKRKSFVGTPNWMAPEIVMGQQYDHKADIWSLGITILELAYGAVPGSRDKPKTVLTHIVMNAPPTLDRHGGASEFSKHMKEFVDACLVKNPESRPSADQLLEHHWLKGAKKKAFLAQSLLNDVPPLAQRQELRRVPTMSSFVSRASSWDFSTTPSMPSSPIRSSLLVSSARSPSLSSHLGDYFPASNVIRTHSRDSSFSIVGASPSPRVPLRQWAERSATLDSAGVGVDRDSPSNSLRLSVRTGSERGKSRSLSATGWAGTGGNLRRGKSTSFDQQRPTAGSILGSPVRRGREVKQAESEKDFGNTEEVTNKGGMKILSPLLEATKSNGQAPGTREATMGEQTVIGLDAAIAPLRLSEQPGAAGEVLSGNAAEPNDSPIHDMTMSDERGPIFTSPEIMTVERVAQEPNDFSDSREMRFPPAKDEVTLNDAMPVQVPTTKTSSIAPSTSSDLPPSQQRKGQASSTLKAEASEKRGWLGRRSSMKKERGGFKMTNTGSGDGDGGSLKPSGGQAMSKTASWGSVLGKVTGKMREFHLSDLSTNLL</sequence>
<dbReference type="AlphaFoldDB" id="A0AAJ8LMQ1"/>
<feature type="domain" description="Protein kinase" evidence="4">
    <location>
        <begin position="30"/>
        <end position="430"/>
    </location>
</feature>
<dbReference type="Proteomes" id="UP000322225">
    <property type="component" value="Chromosome 9"/>
</dbReference>
<dbReference type="PROSITE" id="PS50011">
    <property type="entry name" value="PROTEIN_KINASE_DOM"/>
    <property type="match status" value="1"/>
</dbReference>
<organism evidence="5 6">
    <name type="scientific">Kwoniella shandongensis</name>
    <dbReference type="NCBI Taxonomy" id="1734106"/>
    <lineage>
        <taxon>Eukaryota</taxon>
        <taxon>Fungi</taxon>
        <taxon>Dikarya</taxon>
        <taxon>Basidiomycota</taxon>
        <taxon>Agaricomycotina</taxon>
        <taxon>Tremellomycetes</taxon>
        <taxon>Tremellales</taxon>
        <taxon>Cryptococcaceae</taxon>
        <taxon>Kwoniella</taxon>
    </lineage>
</organism>
<feature type="compositionally biased region" description="Basic residues" evidence="3">
    <location>
        <begin position="191"/>
        <end position="207"/>
    </location>
</feature>
<dbReference type="SUPFAM" id="SSF56112">
    <property type="entry name" value="Protein kinase-like (PK-like)"/>
    <property type="match status" value="1"/>
</dbReference>
<keyword evidence="2" id="KW-0067">ATP-binding</keyword>
<evidence type="ECO:0000313" key="6">
    <source>
        <dbReference type="Proteomes" id="UP000322225"/>
    </source>
</evidence>
<feature type="compositionally biased region" description="Polar residues" evidence="3">
    <location>
        <begin position="594"/>
        <end position="603"/>
    </location>
</feature>
<feature type="compositionally biased region" description="Basic and acidic residues" evidence="3">
    <location>
        <begin position="614"/>
        <end position="628"/>
    </location>
</feature>
<dbReference type="Pfam" id="PF00069">
    <property type="entry name" value="Pkinase"/>
    <property type="match status" value="1"/>
</dbReference>
<reference evidence="5" key="1">
    <citation type="submission" date="2017-08" db="EMBL/GenBank/DDBJ databases">
        <authorList>
            <person name="Cuomo C."/>
            <person name="Billmyre B."/>
            <person name="Heitman J."/>
        </authorList>
    </citation>
    <scope>NUCLEOTIDE SEQUENCE</scope>
    <source>
        <strain evidence="5">CBS 12478</strain>
    </source>
</reference>
<evidence type="ECO:0000256" key="3">
    <source>
        <dbReference type="SAM" id="MobiDB-lite"/>
    </source>
</evidence>
<dbReference type="InterPro" id="IPR000719">
    <property type="entry name" value="Prot_kinase_dom"/>
</dbReference>
<proteinExistence type="predicted"/>
<feature type="region of interest" description="Disordered" evidence="3">
    <location>
        <begin position="189"/>
        <end position="225"/>
    </location>
</feature>
<dbReference type="InterPro" id="IPR011009">
    <property type="entry name" value="Kinase-like_dom_sf"/>
</dbReference>
<dbReference type="PROSITE" id="PS00108">
    <property type="entry name" value="PROTEIN_KINASE_ST"/>
    <property type="match status" value="1"/>
</dbReference>
<evidence type="ECO:0000313" key="5">
    <source>
        <dbReference type="EMBL" id="WWD20632.1"/>
    </source>
</evidence>